<feature type="chain" id="PRO_5046949934" evidence="1">
    <location>
        <begin position="21"/>
        <end position="138"/>
    </location>
</feature>
<dbReference type="Proteomes" id="UP001595885">
    <property type="component" value="Unassembled WGS sequence"/>
</dbReference>
<keyword evidence="3" id="KW-1185">Reference proteome</keyword>
<comment type="caution">
    <text evidence="2">The sequence shown here is derived from an EMBL/GenBank/DDBJ whole genome shotgun (WGS) entry which is preliminary data.</text>
</comment>
<evidence type="ECO:0000313" key="2">
    <source>
        <dbReference type="EMBL" id="MFC4739791.1"/>
    </source>
</evidence>
<evidence type="ECO:0000313" key="3">
    <source>
        <dbReference type="Proteomes" id="UP001595885"/>
    </source>
</evidence>
<gene>
    <name evidence="2" type="ORF">ACFO3U_07255</name>
</gene>
<evidence type="ECO:0000256" key="1">
    <source>
        <dbReference type="SAM" id="SignalP"/>
    </source>
</evidence>
<sequence length="138" mass="16133">MRVKLLLALMLFTMSITLKAQETKSTCNFEYSVEAQKNPEGLDYENRFVNFKWDISKLSSNDSVSIEIIKIYDCFTGINGTQTEVYTILDLKSKDLINKNSLNIKHVDMIAKCFKWRVLLKSDSCLEEKDWNYYSFID</sequence>
<keyword evidence="1" id="KW-0732">Signal</keyword>
<protein>
    <submittedName>
        <fullName evidence="2">Uncharacterized protein</fullName>
    </submittedName>
</protein>
<reference evidence="3" key="1">
    <citation type="journal article" date="2019" name="Int. J. Syst. Evol. Microbiol.">
        <title>The Global Catalogue of Microorganisms (GCM) 10K type strain sequencing project: providing services to taxonomists for standard genome sequencing and annotation.</title>
        <authorList>
            <consortium name="The Broad Institute Genomics Platform"/>
            <consortium name="The Broad Institute Genome Sequencing Center for Infectious Disease"/>
            <person name="Wu L."/>
            <person name="Ma J."/>
        </authorList>
    </citation>
    <scope>NUCLEOTIDE SEQUENCE [LARGE SCALE GENOMIC DNA]</scope>
    <source>
        <strain evidence="3">CCUG 50349</strain>
    </source>
</reference>
<dbReference type="RefSeq" id="WP_379739884.1">
    <property type="nucleotide sequence ID" value="NZ_JBHSGW010000004.1"/>
</dbReference>
<name>A0ABV9P3L2_9FLAO</name>
<organism evidence="2 3">
    <name type="scientific">Flavobacterium ponti</name>
    <dbReference type="NCBI Taxonomy" id="665133"/>
    <lineage>
        <taxon>Bacteria</taxon>
        <taxon>Pseudomonadati</taxon>
        <taxon>Bacteroidota</taxon>
        <taxon>Flavobacteriia</taxon>
        <taxon>Flavobacteriales</taxon>
        <taxon>Flavobacteriaceae</taxon>
        <taxon>Flavobacterium</taxon>
    </lineage>
</organism>
<dbReference type="EMBL" id="JBHSGW010000004">
    <property type="protein sequence ID" value="MFC4739791.1"/>
    <property type="molecule type" value="Genomic_DNA"/>
</dbReference>
<proteinExistence type="predicted"/>
<accession>A0ABV9P3L2</accession>
<feature type="signal peptide" evidence="1">
    <location>
        <begin position="1"/>
        <end position="20"/>
    </location>
</feature>